<dbReference type="FunFam" id="3.40.50.720:FF:000084">
    <property type="entry name" value="Short-chain dehydrogenase reductase"/>
    <property type="match status" value="1"/>
</dbReference>
<comment type="similarity">
    <text evidence="1">Belongs to the short-chain dehydrogenases/reductases (SDR) family.</text>
</comment>
<dbReference type="Proteomes" id="UP000070544">
    <property type="component" value="Unassembled WGS sequence"/>
</dbReference>
<dbReference type="PRINTS" id="PR00081">
    <property type="entry name" value="GDHRDH"/>
</dbReference>
<dbReference type="OrthoDB" id="1669814at2759"/>
<sequence>MTAPEASATARPRRLSKMSQSIQGRVAIVTGGASGIGRACVHVLADGGAKIAVVDIGQERVDKVVAEVREVYGEASVRGWECDVTKGDRVIEVVNEVASHFGHIDILINSAGVGSITGQYNIHSDDETFFKNYDGTLDINLNGTMRFIKVCTPHLIKSAAASLAPGTEHTENLTTTSRIINVSSSAGLYTTASLGYDTSKHGVLGLTKAACAQLGPKGITVNALCPGLVRTPLTSAADDMFVALGKQVPNGRAAEPEDVAHLAYALCLPSLSYVNGQSIVVDGGWCNMLNGWPYAFLVAQPSS</sequence>
<dbReference type="GO" id="GO:0048038">
    <property type="term" value="F:quinone binding"/>
    <property type="evidence" value="ECO:0007669"/>
    <property type="project" value="TreeGrafter"/>
</dbReference>
<evidence type="ECO:0000256" key="2">
    <source>
        <dbReference type="ARBA" id="ARBA00023002"/>
    </source>
</evidence>
<dbReference type="Gene3D" id="3.40.50.720">
    <property type="entry name" value="NAD(P)-binding Rossmann-like Domain"/>
    <property type="match status" value="1"/>
</dbReference>
<keyword evidence="2" id="KW-0560">Oxidoreductase</keyword>
<dbReference type="CDD" id="cd05233">
    <property type="entry name" value="SDR_c"/>
    <property type="match status" value="1"/>
</dbReference>
<dbReference type="AlphaFoldDB" id="A0A139A176"/>
<dbReference type="PRINTS" id="PR00080">
    <property type="entry name" value="SDRFAMILY"/>
</dbReference>
<name>A0A139A176_GONPJ</name>
<dbReference type="SUPFAM" id="SSF51735">
    <property type="entry name" value="NAD(P)-binding Rossmann-fold domains"/>
    <property type="match status" value="1"/>
</dbReference>
<dbReference type="STRING" id="1344416.A0A139A176"/>
<reference evidence="3 4" key="1">
    <citation type="journal article" date="2015" name="Genome Biol. Evol.">
        <title>Phylogenomic analyses indicate that early fungi evolved digesting cell walls of algal ancestors of land plants.</title>
        <authorList>
            <person name="Chang Y."/>
            <person name="Wang S."/>
            <person name="Sekimoto S."/>
            <person name="Aerts A.L."/>
            <person name="Choi C."/>
            <person name="Clum A."/>
            <person name="LaButti K.M."/>
            <person name="Lindquist E.A."/>
            <person name="Yee Ngan C."/>
            <person name="Ohm R.A."/>
            <person name="Salamov A.A."/>
            <person name="Grigoriev I.V."/>
            <person name="Spatafora J.W."/>
            <person name="Berbee M.L."/>
        </authorList>
    </citation>
    <scope>NUCLEOTIDE SEQUENCE [LARGE SCALE GENOMIC DNA]</scope>
    <source>
        <strain evidence="3 4">JEL478</strain>
    </source>
</reference>
<protein>
    <submittedName>
        <fullName evidence="3">NAD(P)-binding protein</fullName>
    </submittedName>
</protein>
<dbReference type="Pfam" id="PF13561">
    <property type="entry name" value="adh_short_C2"/>
    <property type="match status" value="1"/>
</dbReference>
<evidence type="ECO:0000313" key="3">
    <source>
        <dbReference type="EMBL" id="KXS10540.1"/>
    </source>
</evidence>
<accession>A0A139A176</accession>
<keyword evidence="4" id="KW-1185">Reference proteome</keyword>
<dbReference type="PANTHER" id="PTHR42760:SF133">
    <property type="entry name" value="3-OXOACYL-[ACYL-CARRIER-PROTEIN] REDUCTASE"/>
    <property type="match status" value="1"/>
</dbReference>
<dbReference type="InterPro" id="IPR002347">
    <property type="entry name" value="SDR_fam"/>
</dbReference>
<evidence type="ECO:0000256" key="1">
    <source>
        <dbReference type="ARBA" id="ARBA00006484"/>
    </source>
</evidence>
<dbReference type="InterPro" id="IPR036291">
    <property type="entry name" value="NAD(P)-bd_dom_sf"/>
</dbReference>
<gene>
    <name evidence="3" type="ORF">M427DRAFT_475113</name>
</gene>
<dbReference type="GO" id="GO:0006633">
    <property type="term" value="P:fatty acid biosynthetic process"/>
    <property type="evidence" value="ECO:0007669"/>
    <property type="project" value="TreeGrafter"/>
</dbReference>
<proteinExistence type="inferred from homology"/>
<dbReference type="GO" id="GO:0016616">
    <property type="term" value="F:oxidoreductase activity, acting on the CH-OH group of donors, NAD or NADP as acceptor"/>
    <property type="evidence" value="ECO:0007669"/>
    <property type="project" value="TreeGrafter"/>
</dbReference>
<dbReference type="PANTHER" id="PTHR42760">
    <property type="entry name" value="SHORT-CHAIN DEHYDROGENASES/REDUCTASES FAMILY MEMBER"/>
    <property type="match status" value="1"/>
</dbReference>
<evidence type="ECO:0000313" key="4">
    <source>
        <dbReference type="Proteomes" id="UP000070544"/>
    </source>
</evidence>
<dbReference type="EMBL" id="KQ965820">
    <property type="protein sequence ID" value="KXS10540.1"/>
    <property type="molecule type" value="Genomic_DNA"/>
</dbReference>
<organism evidence="3 4">
    <name type="scientific">Gonapodya prolifera (strain JEL478)</name>
    <name type="common">Monoblepharis prolifera</name>
    <dbReference type="NCBI Taxonomy" id="1344416"/>
    <lineage>
        <taxon>Eukaryota</taxon>
        <taxon>Fungi</taxon>
        <taxon>Fungi incertae sedis</taxon>
        <taxon>Chytridiomycota</taxon>
        <taxon>Chytridiomycota incertae sedis</taxon>
        <taxon>Monoblepharidomycetes</taxon>
        <taxon>Monoblepharidales</taxon>
        <taxon>Gonapodyaceae</taxon>
        <taxon>Gonapodya</taxon>
    </lineage>
</organism>